<name>A0ABU8BJQ8_9BRAD</name>
<keyword evidence="2" id="KW-1185">Reference proteome</keyword>
<protein>
    <submittedName>
        <fullName evidence="1">Uncharacterized protein</fullName>
    </submittedName>
</protein>
<evidence type="ECO:0000313" key="2">
    <source>
        <dbReference type="Proteomes" id="UP001364224"/>
    </source>
</evidence>
<dbReference type="Proteomes" id="UP001364224">
    <property type="component" value="Unassembled WGS sequence"/>
</dbReference>
<gene>
    <name evidence="1" type="ORF">V1286_006307</name>
</gene>
<accession>A0ABU8BJQ8</accession>
<dbReference type="EMBL" id="JAZHRV010000001">
    <property type="protein sequence ID" value="MEH2558778.1"/>
    <property type="molecule type" value="Genomic_DNA"/>
</dbReference>
<comment type="caution">
    <text evidence="1">The sequence shown here is derived from an EMBL/GenBank/DDBJ whole genome shotgun (WGS) entry which is preliminary data.</text>
</comment>
<reference evidence="1 2" key="1">
    <citation type="submission" date="2024-02" db="EMBL/GenBank/DDBJ databases">
        <title>Adaptive strategies in a cosmopolitan and abundant soil bacterium.</title>
        <authorList>
            <person name="Carini P."/>
        </authorList>
    </citation>
    <scope>NUCLEOTIDE SEQUENCE [LARGE SCALE GENOMIC DNA]</scope>
    <source>
        <strain evidence="1 2">AZCC 1608</strain>
    </source>
</reference>
<sequence>MRFARMKFAKFMRRVGAIKHEPASWKDMFFPEIGGLNGS</sequence>
<evidence type="ECO:0000313" key="1">
    <source>
        <dbReference type="EMBL" id="MEH2558778.1"/>
    </source>
</evidence>
<organism evidence="1 2">
    <name type="scientific">Bradyrhizobium algeriense</name>
    <dbReference type="NCBI Taxonomy" id="634784"/>
    <lineage>
        <taxon>Bacteria</taxon>
        <taxon>Pseudomonadati</taxon>
        <taxon>Pseudomonadota</taxon>
        <taxon>Alphaproteobacteria</taxon>
        <taxon>Hyphomicrobiales</taxon>
        <taxon>Nitrobacteraceae</taxon>
        <taxon>Bradyrhizobium</taxon>
    </lineage>
</organism>
<proteinExistence type="predicted"/>